<gene>
    <name evidence="5" type="ORF">MF626_06775</name>
</gene>
<dbReference type="EMBL" id="CP097770">
    <property type="protein sequence ID" value="UZP76213.1"/>
    <property type="molecule type" value="Genomic_DNA"/>
</dbReference>
<dbReference type="Pfam" id="PF01077">
    <property type="entry name" value="NIR_SIR"/>
    <property type="match status" value="1"/>
</dbReference>
<feature type="domain" description="Nitrite/sulphite reductase 4Fe-4S" evidence="4">
    <location>
        <begin position="88"/>
        <end position="168"/>
    </location>
</feature>
<dbReference type="GO" id="GO:0046872">
    <property type="term" value="F:metal ion binding"/>
    <property type="evidence" value="ECO:0007669"/>
    <property type="project" value="UniProtKB-KW"/>
</dbReference>
<dbReference type="GO" id="GO:0020037">
    <property type="term" value="F:heme binding"/>
    <property type="evidence" value="ECO:0007669"/>
    <property type="project" value="InterPro"/>
</dbReference>
<dbReference type="InterPro" id="IPR045854">
    <property type="entry name" value="NO2/SO3_Rdtase_4Fe4S_sf"/>
</dbReference>
<protein>
    <recommendedName>
        <fullName evidence="4">Nitrite/sulphite reductase 4Fe-4S domain-containing protein</fullName>
    </recommendedName>
</protein>
<keyword evidence="3" id="KW-0411">Iron-sulfur</keyword>
<dbReference type="GO" id="GO:0016491">
    <property type="term" value="F:oxidoreductase activity"/>
    <property type="evidence" value="ECO:0007669"/>
    <property type="project" value="InterPro"/>
</dbReference>
<evidence type="ECO:0000313" key="5">
    <source>
        <dbReference type="EMBL" id="UZP76213.1"/>
    </source>
</evidence>
<dbReference type="GO" id="GO:0051536">
    <property type="term" value="F:iron-sulfur cluster binding"/>
    <property type="evidence" value="ECO:0007669"/>
    <property type="project" value="UniProtKB-KW"/>
</dbReference>
<evidence type="ECO:0000259" key="4">
    <source>
        <dbReference type="Pfam" id="PF01077"/>
    </source>
</evidence>
<keyword evidence="2" id="KW-0408">Iron</keyword>
<evidence type="ECO:0000256" key="1">
    <source>
        <dbReference type="ARBA" id="ARBA00022723"/>
    </source>
</evidence>
<evidence type="ECO:0000256" key="3">
    <source>
        <dbReference type="ARBA" id="ARBA00023014"/>
    </source>
</evidence>
<dbReference type="AlphaFoldDB" id="A0AAE9PRY3"/>
<dbReference type="InterPro" id="IPR006067">
    <property type="entry name" value="NO2/SO3_Rdtase_4Fe4S_dom"/>
</dbReference>
<name>A0AAE9PRY3_PAEPO</name>
<proteinExistence type="predicted"/>
<accession>A0AAE9PRY3</accession>
<keyword evidence="1" id="KW-0479">Metal-binding</keyword>
<organism evidence="5">
    <name type="scientific">Paenibacillus polymyxa</name>
    <name type="common">Bacillus polymyxa</name>
    <dbReference type="NCBI Taxonomy" id="1406"/>
    <lineage>
        <taxon>Bacteria</taxon>
        <taxon>Bacillati</taxon>
        <taxon>Bacillota</taxon>
        <taxon>Bacilli</taxon>
        <taxon>Bacillales</taxon>
        <taxon>Paenibacillaceae</taxon>
        <taxon>Paenibacillus</taxon>
    </lineage>
</organism>
<evidence type="ECO:0000256" key="2">
    <source>
        <dbReference type="ARBA" id="ARBA00023004"/>
    </source>
</evidence>
<dbReference type="Gene3D" id="3.30.413.10">
    <property type="entry name" value="Sulfite Reductase Hemoprotein, domain 1"/>
    <property type="match status" value="1"/>
</dbReference>
<dbReference type="SUPFAM" id="SSF56014">
    <property type="entry name" value="Nitrite and sulphite reductase 4Fe-4S domain-like"/>
    <property type="match status" value="1"/>
</dbReference>
<sequence>MRDRSATNPLGAGVAVQVAAQCGGEAPSAGLRFTNLNAENQAFVKSDLMDQVFVEVAWLRERLATLWGSLALPSLVTVSVCPGSEYPGGVLVHDIGISRSPAGWEVYAGGHAEHPVRQGQLLGLEEDPTEAVLLAAVCLRIYRHSARYGEKMWEWIERTGVMALRESVLDAALRSELAGSLRTTILTG</sequence>
<reference evidence="5" key="1">
    <citation type="submission" date="2022-11" db="EMBL/GenBank/DDBJ databases">
        <authorList>
            <person name="Vasilchenko N.G."/>
            <person name="Prazdnova E.V."/>
            <person name="Gorovtsov A.V."/>
            <person name="Chistyakov V.A."/>
            <person name="Pak M.L."/>
        </authorList>
    </citation>
    <scope>NUCLEOTIDE SEQUENCE</scope>
    <source>
        <strain evidence="5">R 4.5</strain>
    </source>
</reference>